<evidence type="ECO:0000313" key="3">
    <source>
        <dbReference type="Proteomes" id="UP000003786"/>
    </source>
</evidence>
<dbReference type="GO" id="GO:0030572">
    <property type="term" value="F:phosphatidyltransferase activity"/>
    <property type="evidence" value="ECO:0007669"/>
    <property type="project" value="UniProtKB-ARBA"/>
</dbReference>
<dbReference type="CDD" id="cd09110">
    <property type="entry name" value="PLDc_CLS_1"/>
    <property type="match status" value="1"/>
</dbReference>
<dbReference type="SMART" id="SM00155">
    <property type="entry name" value="PLDc"/>
    <property type="match status" value="2"/>
</dbReference>
<dbReference type="KEGG" id="tot:TOT_040000524"/>
<dbReference type="RefSeq" id="XP_009692455.1">
    <property type="nucleotide sequence ID" value="XM_009694160.1"/>
</dbReference>
<organism evidence="2 3">
    <name type="scientific">Theileria orientalis strain Shintoku</name>
    <dbReference type="NCBI Taxonomy" id="869250"/>
    <lineage>
        <taxon>Eukaryota</taxon>
        <taxon>Sar</taxon>
        <taxon>Alveolata</taxon>
        <taxon>Apicomplexa</taxon>
        <taxon>Aconoidasida</taxon>
        <taxon>Piroplasmida</taxon>
        <taxon>Theileriidae</taxon>
        <taxon>Theileria</taxon>
    </lineage>
</organism>
<keyword evidence="3" id="KW-1185">Reference proteome</keyword>
<reference evidence="2 3" key="1">
    <citation type="journal article" date="2012" name="MBio">
        <title>Comparative genome analysis of three eukaryotic parasites with differing abilities to transform leukocytes reveals key mediators of Theileria-induced leukocyte transformation.</title>
        <authorList>
            <person name="Hayashida K."/>
            <person name="Hara Y."/>
            <person name="Abe T."/>
            <person name="Yamasaki C."/>
            <person name="Toyoda A."/>
            <person name="Kosuge T."/>
            <person name="Suzuki Y."/>
            <person name="Sato Y."/>
            <person name="Kawashima S."/>
            <person name="Katayama T."/>
            <person name="Wakaguri H."/>
            <person name="Inoue N."/>
            <person name="Homma K."/>
            <person name="Tada-Umezaki M."/>
            <person name="Yagi Y."/>
            <person name="Fujii Y."/>
            <person name="Habara T."/>
            <person name="Kanehisa M."/>
            <person name="Watanabe H."/>
            <person name="Ito K."/>
            <person name="Gojobori T."/>
            <person name="Sugawara H."/>
            <person name="Imanishi T."/>
            <person name="Weir W."/>
            <person name="Gardner M."/>
            <person name="Pain A."/>
            <person name="Shiels B."/>
            <person name="Hattori M."/>
            <person name="Nene V."/>
            <person name="Sugimoto C."/>
        </authorList>
    </citation>
    <scope>NUCLEOTIDE SEQUENCE [LARGE SCALE GENOMIC DNA]</scope>
    <source>
        <strain evidence="2 3">Shintoku</strain>
    </source>
</reference>
<dbReference type="VEuPathDB" id="PiroplasmaDB:TOT_040000524"/>
<evidence type="ECO:0000259" key="1">
    <source>
        <dbReference type="PROSITE" id="PS50035"/>
    </source>
</evidence>
<evidence type="ECO:0000313" key="2">
    <source>
        <dbReference type="EMBL" id="BAM42154.1"/>
    </source>
</evidence>
<dbReference type="AlphaFoldDB" id="J4DQB3"/>
<dbReference type="GeneID" id="20716581"/>
<sequence>MFESLRRKFNKSSNLDISSSISSIYSSNSSIATPSPSEIYKWNHTLSNLASSFGKISPGNFVHIFHDGNEAFIDMLKHVNSAKHTIWMETYIFDDSPVAEIFAKALKNAAERGCQVVLLLDYIGSIKFPNRIRSELEQSGVKIYFFNPPTINGSVGPVTFRNHKKLLIVDQKTAFTGSLNISKFSVDEDLGGDGRHYEVHLRLKGPSVYDLSVSFLESLKMGKFPSEELKLRKRSEPLPGGSIVQIFESHKGRLKNDVLNSLLFVISKASKSIYLSTSYFIPPGSLRRSLMSAKNRNLNIRMLLSGHSDVLGDTTSSYYVLKKFFVSISYLDSRRRRFAKPFNDNFRVFMTNNKHYHGKVLIVDDVWSSIGSFNWDRISSRRNIEMTLGIFDPKVATKLRQMQLEKEKDSYEYTRNDSLNRLKILKIYDCMTYHIARFSGGNMLDGLSNDKFNVSFKKTFIRTFVDQNVSEMFLTSNISGV</sequence>
<gene>
    <name evidence="2" type="ORF">TOT_040000524</name>
</gene>
<dbReference type="PROSITE" id="PS50035">
    <property type="entry name" value="PLD"/>
    <property type="match status" value="2"/>
</dbReference>
<dbReference type="Gene3D" id="3.30.870.10">
    <property type="entry name" value="Endonuclease Chain A"/>
    <property type="match status" value="2"/>
</dbReference>
<dbReference type="OMA" id="WLNFEVT"/>
<accession>J4DQB3</accession>
<dbReference type="SUPFAM" id="SSF56024">
    <property type="entry name" value="Phospholipase D/nuclease"/>
    <property type="match status" value="2"/>
</dbReference>
<dbReference type="PANTHER" id="PTHR21248">
    <property type="entry name" value="CARDIOLIPIN SYNTHASE"/>
    <property type="match status" value="1"/>
</dbReference>
<dbReference type="Proteomes" id="UP000003786">
    <property type="component" value="Chromosome 4"/>
</dbReference>
<dbReference type="InterPro" id="IPR025202">
    <property type="entry name" value="PLD-like_dom"/>
</dbReference>
<dbReference type="STRING" id="869250.J4DQB3"/>
<dbReference type="OrthoDB" id="14911at2759"/>
<dbReference type="eggNOG" id="ENOG502RKKV">
    <property type="taxonomic scope" value="Eukaryota"/>
</dbReference>
<feature type="domain" description="PLD phosphodiesterase" evidence="1">
    <location>
        <begin position="352"/>
        <end position="379"/>
    </location>
</feature>
<dbReference type="PANTHER" id="PTHR21248:SF22">
    <property type="entry name" value="PHOSPHOLIPASE D"/>
    <property type="match status" value="1"/>
</dbReference>
<feature type="domain" description="PLD phosphodiesterase" evidence="1">
    <location>
        <begin position="158"/>
        <end position="185"/>
    </location>
</feature>
<protein>
    <submittedName>
        <fullName evidence="2">Cardiolipin synthetase</fullName>
    </submittedName>
</protein>
<dbReference type="GO" id="GO:0032049">
    <property type="term" value="P:cardiolipin biosynthetic process"/>
    <property type="evidence" value="ECO:0007669"/>
    <property type="project" value="UniProtKB-ARBA"/>
</dbReference>
<dbReference type="Pfam" id="PF13091">
    <property type="entry name" value="PLDc_2"/>
    <property type="match status" value="2"/>
</dbReference>
<dbReference type="EMBL" id="AP011949">
    <property type="protein sequence ID" value="BAM42154.1"/>
    <property type="molecule type" value="Genomic_DNA"/>
</dbReference>
<proteinExistence type="predicted"/>
<name>J4DQB3_THEOR</name>
<dbReference type="InterPro" id="IPR001736">
    <property type="entry name" value="PLipase_D/transphosphatidylase"/>
</dbReference>